<proteinExistence type="predicted"/>
<evidence type="ECO:0000313" key="3">
    <source>
        <dbReference type="Proteomes" id="UP000237073"/>
    </source>
</evidence>
<dbReference type="NCBIfam" id="NF040662">
    <property type="entry name" value="attach_TipJ_rel"/>
    <property type="match status" value="1"/>
</dbReference>
<dbReference type="OrthoDB" id="6607538at2"/>
<dbReference type="AlphaFoldDB" id="A0A2P5GQS1"/>
<reference evidence="3 4" key="1">
    <citation type="submission" date="2018-01" db="EMBL/GenBank/DDBJ databases">
        <title>Superficieibacter electus gen. nov., sp. nov., an extended-spectrum beta-lactamase possessing member of the Enterobacteriaceae family, isolated from intensive care unit surfaces.</title>
        <authorList>
            <person name="Potter R.F."/>
            <person name="D'Souza A.W."/>
        </authorList>
    </citation>
    <scope>NUCLEOTIDE SEQUENCE [LARGE SCALE GENOMIC DNA]</scope>
    <source>
        <strain evidence="2 4">BP-1</strain>
        <strain evidence="1 3">BP-2</strain>
    </source>
</reference>
<keyword evidence="3" id="KW-1185">Reference proteome</keyword>
<dbReference type="Proteomes" id="UP000237073">
    <property type="component" value="Unassembled WGS sequence"/>
</dbReference>
<sequence>MVRFEIQRLPGAPKERGVITEGVRLVDWLNSQKLHNSVIVKLNGRDLPDDFDIDIPLRKGDMVCVFDQPEGGIGKLVTTILKPVSKILQGALKVFGLSAKTPGSVSVATGESPNNDLTGQTNRARLYKGKPNIYGQCRVFPDLIQEALFEFIDNNKYLTEWFEVGVGRYTISSVRYSESNLGSLAGASYQIFNPGVPIGDIEVGYQFDDVDNEGVPGLNESDDFPAQTATTTSPTSVSVVSNQVKATVPTDADNFAYFEALTLPHPVTFSINATWNQGGQSVTQDVIGSGNIVAVDNYIGDDTLSYTTFYIGDLSGEITGIPADAVINQTLFTINDQAALVIGPSISPVESDQVWVHVLVQLGPLAGTTKYRIKFWKLDEENNQVPGTQEQYDYFFDNNTKQTTKYFRNTYKYTPGGGFGRYAVTIERTDNANDQNVVTLMAIHAVNVRQGVVYPDDTIARVTIKGANDSNSNREQKYNMLAQRHTITYDRASGQVDYTLRPSRSFADAVLHEWVVIGKQEVSSLDVAALYAIADSITDPQLAYFDYTFSDEKLSLRERLATICDVARVDGNNIGDVLTFWRDEKVYYPDAVFSRSNMFWDDYKLNWSMSLPGGYDGVTLDYVDPSTNKKFYIYLQVDENGITEVLDATINALQITLDGCRNYVQALDRAYLEARKILYSRVTMTVKVLESTQVVRGSVVQCPDMYDNAQQTGYLKGRSGDVFLTSERIDFSAGEMWVVMTDSNGDYRGRWRALPVDGNAKAFSAAADTFDLNIYDRQSVQSPSRYFIATDSELNSTVWRVESARPNGDETQTLSLTEYSDAIYQ</sequence>
<accession>A0A2P5GQS1</accession>
<evidence type="ECO:0000313" key="4">
    <source>
        <dbReference type="Proteomes" id="UP000247005"/>
    </source>
</evidence>
<organism evidence="2 4">
    <name type="scientific">Superficieibacter electus</name>
    <dbReference type="NCBI Taxonomy" id="2022662"/>
    <lineage>
        <taxon>Bacteria</taxon>
        <taxon>Pseudomonadati</taxon>
        <taxon>Pseudomonadota</taxon>
        <taxon>Gammaproteobacteria</taxon>
        <taxon>Enterobacterales</taxon>
        <taxon>Enterobacteriaceae</taxon>
        <taxon>Superficieibacter</taxon>
    </lineage>
</organism>
<gene>
    <name evidence="2" type="ORF">CHU32_09850</name>
    <name evidence="1" type="ORF">CHU33_15965</name>
</gene>
<name>A0A2P5GQS1_9ENTR</name>
<dbReference type="EMBL" id="PQGD01000007">
    <property type="protein sequence ID" value="POP48889.1"/>
    <property type="molecule type" value="Genomic_DNA"/>
</dbReference>
<evidence type="ECO:0000313" key="1">
    <source>
        <dbReference type="EMBL" id="POP43373.1"/>
    </source>
</evidence>
<dbReference type="EMBL" id="PQGE01000014">
    <property type="protein sequence ID" value="POP43373.1"/>
    <property type="molecule type" value="Genomic_DNA"/>
</dbReference>
<dbReference type="RefSeq" id="WP_103677066.1">
    <property type="nucleotide sequence ID" value="NZ_PQGD01000007.1"/>
</dbReference>
<dbReference type="Proteomes" id="UP000247005">
    <property type="component" value="Unassembled WGS sequence"/>
</dbReference>
<comment type="caution">
    <text evidence="2">The sequence shown here is derived from an EMBL/GenBank/DDBJ whole genome shotgun (WGS) entry which is preliminary data.</text>
</comment>
<evidence type="ECO:0000313" key="2">
    <source>
        <dbReference type="EMBL" id="POP48889.1"/>
    </source>
</evidence>
<protein>
    <submittedName>
        <fullName evidence="2">Phage tail protein</fullName>
    </submittedName>
</protein>